<protein>
    <submittedName>
        <fullName evidence="2">Uncharacterized protein</fullName>
    </submittedName>
</protein>
<organism evidence="2 3">
    <name type="scientific">Crucibulum laeve</name>
    <dbReference type="NCBI Taxonomy" id="68775"/>
    <lineage>
        <taxon>Eukaryota</taxon>
        <taxon>Fungi</taxon>
        <taxon>Dikarya</taxon>
        <taxon>Basidiomycota</taxon>
        <taxon>Agaricomycotina</taxon>
        <taxon>Agaricomycetes</taxon>
        <taxon>Agaricomycetidae</taxon>
        <taxon>Agaricales</taxon>
        <taxon>Agaricineae</taxon>
        <taxon>Nidulariaceae</taxon>
        <taxon>Crucibulum</taxon>
    </lineage>
</organism>
<proteinExistence type="predicted"/>
<dbReference type="Gene3D" id="1.20.58.340">
    <property type="entry name" value="Magnesium transport protein CorA, transmembrane region"/>
    <property type="match status" value="1"/>
</dbReference>
<dbReference type="OrthoDB" id="2866354at2759"/>
<keyword evidence="3" id="KW-1185">Reference proteome</keyword>
<evidence type="ECO:0000256" key="1">
    <source>
        <dbReference type="SAM" id="Phobius"/>
    </source>
</evidence>
<accession>A0A5C3MJR6</accession>
<keyword evidence="1" id="KW-0472">Membrane</keyword>
<dbReference type="STRING" id="68775.A0A5C3MJR6"/>
<dbReference type="AlphaFoldDB" id="A0A5C3MJR6"/>
<feature type="transmembrane region" description="Helical" evidence="1">
    <location>
        <begin position="397"/>
        <end position="418"/>
    </location>
</feature>
<evidence type="ECO:0000313" key="3">
    <source>
        <dbReference type="Proteomes" id="UP000308652"/>
    </source>
</evidence>
<gene>
    <name evidence="2" type="ORF">BDQ12DRAFT_720286</name>
</gene>
<sequence length="486" mass="55253">MHRTGTHAAVLHYPEIESRTGLTLQSFNALRRGKNFPATPVDFLEVNTSVSGSDKSETRVIWKAGWGHDDLVQHFEQIPSYPVDDIQRSKLRVIFIETTISIDSSVNHSTESVHLHPRTAEWMKQFGVSPIFLEHIMAGSGLPRIGDSSFTRHGQNGKNTLITGFYGYQPTLNVKAAYVWFSHDINAKVSTYIMLNCTPEVKKSIVTLSQNPDAQAIHRPCIIDTIAADHSIYEHGKEITLVRKRFENMEIASHTLSNADMALVVEKLYLLAQVFHIIGENLADFHEWLQFLLEIHAKLSPIHQDLYSVADSLKFLSSSTNIWRRWIMNYIERTQIRINLFFNLATQNDSRTNLDIANLTAKIAVETQRDSSSMITSVSSSLLTSELWYTNWVLDRMAAVTMLFLPGTFVSAVFSMVFFNNGFDSLGRPVVSVAPQWWYFPVITIPLTILVLCIWVLWQRWRNRSANIILPSQVSIMEKISGSRNP</sequence>
<dbReference type="EMBL" id="ML213594">
    <property type="protein sequence ID" value="TFK41431.1"/>
    <property type="molecule type" value="Genomic_DNA"/>
</dbReference>
<name>A0A5C3MJR6_9AGAR</name>
<reference evidence="2 3" key="1">
    <citation type="journal article" date="2019" name="Nat. Ecol. Evol.">
        <title>Megaphylogeny resolves global patterns of mushroom evolution.</title>
        <authorList>
            <person name="Varga T."/>
            <person name="Krizsan K."/>
            <person name="Foldi C."/>
            <person name="Dima B."/>
            <person name="Sanchez-Garcia M."/>
            <person name="Sanchez-Ramirez S."/>
            <person name="Szollosi G.J."/>
            <person name="Szarkandi J.G."/>
            <person name="Papp V."/>
            <person name="Albert L."/>
            <person name="Andreopoulos W."/>
            <person name="Angelini C."/>
            <person name="Antonin V."/>
            <person name="Barry K.W."/>
            <person name="Bougher N.L."/>
            <person name="Buchanan P."/>
            <person name="Buyck B."/>
            <person name="Bense V."/>
            <person name="Catcheside P."/>
            <person name="Chovatia M."/>
            <person name="Cooper J."/>
            <person name="Damon W."/>
            <person name="Desjardin D."/>
            <person name="Finy P."/>
            <person name="Geml J."/>
            <person name="Haridas S."/>
            <person name="Hughes K."/>
            <person name="Justo A."/>
            <person name="Karasinski D."/>
            <person name="Kautmanova I."/>
            <person name="Kiss B."/>
            <person name="Kocsube S."/>
            <person name="Kotiranta H."/>
            <person name="LaButti K.M."/>
            <person name="Lechner B.E."/>
            <person name="Liimatainen K."/>
            <person name="Lipzen A."/>
            <person name="Lukacs Z."/>
            <person name="Mihaltcheva S."/>
            <person name="Morgado L.N."/>
            <person name="Niskanen T."/>
            <person name="Noordeloos M.E."/>
            <person name="Ohm R.A."/>
            <person name="Ortiz-Santana B."/>
            <person name="Ovrebo C."/>
            <person name="Racz N."/>
            <person name="Riley R."/>
            <person name="Savchenko A."/>
            <person name="Shiryaev A."/>
            <person name="Soop K."/>
            <person name="Spirin V."/>
            <person name="Szebenyi C."/>
            <person name="Tomsovsky M."/>
            <person name="Tulloss R.E."/>
            <person name="Uehling J."/>
            <person name="Grigoriev I.V."/>
            <person name="Vagvolgyi C."/>
            <person name="Papp T."/>
            <person name="Martin F.M."/>
            <person name="Miettinen O."/>
            <person name="Hibbett D.S."/>
            <person name="Nagy L.G."/>
        </authorList>
    </citation>
    <scope>NUCLEOTIDE SEQUENCE [LARGE SCALE GENOMIC DNA]</scope>
    <source>
        <strain evidence="2 3">CBS 166.37</strain>
    </source>
</reference>
<feature type="transmembrane region" description="Helical" evidence="1">
    <location>
        <begin position="438"/>
        <end position="458"/>
    </location>
</feature>
<keyword evidence="1" id="KW-1133">Transmembrane helix</keyword>
<evidence type="ECO:0000313" key="2">
    <source>
        <dbReference type="EMBL" id="TFK41431.1"/>
    </source>
</evidence>
<keyword evidence="1" id="KW-0812">Transmembrane</keyword>
<dbReference type="Proteomes" id="UP000308652">
    <property type="component" value="Unassembled WGS sequence"/>
</dbReference>